<feature type="region of interest" description="Disordered" evidence="4">
    <location>
        <begin position="13"/>
        <end position="34"/>
    </location>
</feature>
<dbReference type="EMBL" id="ABEU02000007">
    <property type="protein sequence ID" value="PNR51477.1"/>
    <property type="molecule type" value="Genomic_DNA"/>
</dbReference>
<reference evidence="5 7" key="1">
    <citation type="journal article" date="2008" name="Science">
        <title>The Physcomitrella genome reveals evolutionary insights into the conquest of land by plants.</title>
        <authorList>
            <person name="Rensing S."/>
            <person name="Lang D."/>
            <person name="Zimmer A."/>
            <person name="Terry A."/>
            <person name="Salamov A."/>
            <person name="Shapiro H."/>
            <person name="Nishiyama T."/>
            <person name="Perroud P.-F."/>
            <person name="Lindquist E."/>
            <person name="Kamisugi Y."/>
            <person name="Tanahashi T."/>
            <person name="Sakakibara K."/>
            <person name="Fujita T."/>
            <person name="Oishi K."/>
            <person name="Shin-I T."/>
            <person name="Kuroki Y."/>
            <person name="Toyoda A."/>
            <person name="Suzuki Y."/>
            <person name="Hashimoto A."/>
            <person name="Yamaguchi K."/>
            <person name="Sugano A."/>
            <person name="Kohara Y."/>
            <person name="Fujiyama A."/>
            <person name="Anterola A."/>
            <person name="Aoki S."/>
            <person name="Ashton N."/>
            <person name="Barbazuk W.B."/>
            <person name="Barker E."/>
            <person name="Bennetzen J."/>
            <person name="Bezanilla M."/>
            <person name="Blankenship R."/>
            <person name="Cho S.H."/>
            <person name="Dutcher S."/>
            <person name="Estelle M."/>
            <person name="Fawcett J.A."/>
            <person name="Gundlach H."/>
            <person name="Hanada K."/>
            <person name="Heyl A."/>
            <person name="Hicks K.A."/>
            <person name="Hugh J."/>
            <person name="Lohr M."/>
            <person name="Mayer K."/>
            <person name="Melkozernov A."/>
            <person name="Murata T."/>
            <person name="Nelson D."/>
            <person name="Pils B."/>
            <person name="Prigge M."/>
            <person name="Reiss B."/>
            <person name="Renner T."/>
            <person name="Rombauts S."/>
            <person name="Rushton P."/>
            <person name="Sanderfoot A."/>
            <person name="Schween G."/>
            <person name="Shiu S.-H."/>
            <person name="Stueber K."/>
            <person name="Theodoulou F.L."/>
            <person name="Tu H."/>
            <person name="Van de Peer Y."/>
            <person name="Verrier P.J."/>
            <person name="Waters E."/>
            <person name="Wood A."/>
            <person name="Yang L."/>
            <person name="Cove D."/>
            <person name="Cuming A."/>
            <person name="Hasebe M."/>
            <person name="Lucas S."/>
            <person name="Mishler D.B."/>
            <person name="Reski R."/>
            <person name="Grigoriev I."/>
            <person name="Quatrano R.S."/>
            <person name="Boore J.L."/>
        </authorList>
    </citation>
    <scope>NUCLEOTIDE SEQUENCE [LARGE SCALE GENOMIC DNA]</scope>
    <source>
        <strain evidence="6 7">cv. Gransden 2004</strain>
    </source>
</reference>
<evidence type="ECO:0000256" key="3">
    <source>
        <dbReference type="PROSITE-ProRule" id="PRU00221"/>
    </source>
</evidence>
<reference evidence="5 7" key="2">
    <citation type="journal article" date="2018" name="Plant J.">
        <title>The Physcomitrella patens chromosome-scale assembly reveals moss genome structure and evolution.</title>
        <authorList>
            <person name="Lang D."/>
            <person name="Ullrich K.K."/>
            <person name="Murat F."/>
            <person name="Fuchs J."/>
            <person name="Jenkins J."/>
            <person name="Haas F.B."/>
            <person name="Piednoel M."/>
            <person name="Gundlach H."/>
            <person name="Van Bel M."/>
            <person name="Meyberg R."/>
            <person name="Vives C."/>
            <person name="Morata J."/>
            <person name="Symeonidi A."/>
            <person name="Hiss M."/>
            <person name="Muchero W."/>
            <person name="Kamisugi Y."/>
            <person name="Saleh O."/>
            <person name="Blanc G."/>
            <person name="Decker E.L."/>
            <person name="van Gessel N."/>
            <person name="Grimwood J."/>
            <person name="Hayes R.D."/>
            <person name="Graham S.W."/>
            <person name="Gunter L.E."/>
            <person name="McDaniel S.F."/>
            <person name="Hoernstein S.N.W."/>
            <person name="Larsson A."/>
            <person name="Li F.W."/>
            <person name="Perroud P.F."/>
            <person name="Phillips J."/>
            <person name="Ranjan P."/>
            <person name="Rokshar D.S."/>
            <person name="Rothfels C.J."/>
            <person name="Schneider L."/>
            <person name="Shu S."/>
            <person name="Stevenson D.W."/>
            <person name="Thummler F."/>
            <person name="Tillich M."/>
            <person name="Villarreal Aguilar J.C."/>
            <person name="Widiez T."/>
            <person name="Wong G.K."/>
            <person name="Wymore A."/>
            <person name="Zhang Y."/>
            <person name="Zimmer A.D."/>
            <person name="Quatrano R.S."/>
            <person name="Mayer K.F.X."/>
            <person name="Goodstein D."/>
            <person name="Casacuberta J.M."/>
            <person name="Vandepoele K."/>
            <person name="Reski R."/>
            <person name="Cuming A.C."/>
            <person name="Tuskan G.A."/>
            <person name="Maumus F."/>
            <person name="Salse J."/>
            <person name="Schmutz J."/>
            <person name="Rensing S.A."/>
        </authorList>
    </citation>
    <scope>NUCLEOTIDE SEQUENCE [LARGE SCALE GENOMIC DNA]</scope>
    <source>
        <strain evidence="6 7">cv. Gransden 2004</strain>
    </source>
</reference>
<dbReference type="STRING" id="3218.A0A2K1KCH1"/>
<dbReference type="PANTHER" id="PTHR22844:SF387">
    <property type="entry name" value="F3I6.5 PROTEIN"/>
    <property type="match status" value="1"/>
</dbReference>
<dbReference type="RefSeq" id="XP_024380882.1">
    <property type="nucleotide sequence ID" value="XM_024525114.2"/>
</dbReference>
<dbReference type="GeneID" id="112284830"/>
<reference evidence="6" key="3">
    <citation type="submission" date="2020-12" db="UniProtKB">
        <authorList>
            <consortium name="EnsemblPlants"/>
        </authorList>
    </citation>
    <scope>IDENTIFICATION</scope>
</reference>
<evidence type="ECO:0000256" key="2">
    <source>
        <dbReference type="ARBA" id="ARBA00022737"/>
    </source>
</evidence>
<dbReference type="SUPFAM" id="SSF50978">
    <property type="entry name" value="WD40 repeat-like"/>
    <property type="match status" value="1"/>
</dbReference>
<feature type="compositionally biased region" description="Low complexity" evidence="4">
    <location>
        <begin position="15"/>
        <end position="30"/>
    </location>
</feature>
<dbReference type="OMA" id="CAHLDSF"/>
<dbReference type="SMART" id="SM00320">
    <property type="entry name" value="WD40"/>
    <property type="match status" value="7"/>
</dbReference>
<dbReference type="PRINTS" id="PR00320">
    <property type="entry name" value="GPROTEINBRPT"/>
</dbReference>
<evidence type="ECO:0000256" key="1">
    <source>
        <dbReference type="ARBA" id="ARBA00022574"/>
    </source>
</evidence>
<dbReference type="InterPro" id="IPR015943">
    <property type="entry name" value="WD40/YVTN_repeat-like_dom_sf"/>
</dbReference>
<evidence type="ECO:0000313" key="5">
    <source>
        <dbReference type="EMBL" id="PNR51477.1"/>
    </source>
</evidence>
<evidence type="ECO:0000256" key="4">
    <source>
        <dbReference type="SAM" id="MobiDB-lite"/>
    </source>
</evidence>
<keyword evidence="1 3" id="KW-0853">WD repeat</keyword>
<dbReference type="InterPro" id="IPR001680">
    <property type="entry name" value="WD40_rpt"/>
</dbReference>
<dbReference type="FunCoup" id="A0A2K1KCH1">
    <property type="interactions" value="18"/>
</dbReference>
<proteinExistence type="predicted"/>
<gene>
    <name evidence="6" type="primary">LOC112284830</name>
    <name evidence="5" type="ORF">PHYPA_010664</name>
</gene>
<evidence type="ECO:0000313" key="6">
    <source>
        <dbReference type="EnsemblPlants" id="Pp3c7_21300V3.1"/>
    </source>
</evidence>
<dbReference type="PANTHER" id="PTHR22844">
    <property type="entry name" value="F-BOX AND WD40 DOMAIN PROTEIN"/>
    <property type="match status" value="1"/>
</dbReference>
<evidence type="ECO:0000313" key="7">
    <source>
        <dbReference type="Proteomes" id="UP000006727"/>
    </source>
</evidence>
<dbReference type="EnsemblPlants" id="Pp3c7_21300V3.1">
    <property type="protein sequence ID" value="Pp3c7_21300V3.1"/>
    <property type="gene ID" value="Pp3c7_21300"/>
</dbReference>
<protein>
    <submittedName>
        <fullName evidence="5 6">Uncharacterized protein</fullName>
    </submittedName>
</protein>
<accession>A0A2K1KCH1</accession>
<dbReference type="AlphaFoldDB" id="A0A2K1KCH1"/>
<dbReference type="Gramene" id="Pp3c7_21300V3.2">
    <property type="protein sequence ID" value="Pp3c7_21300V3.2"/>
    <property type="gene ID" value="Pp3c7_21300"/>
</dbReference>
<dbReference type="KEGG" id="ppp:112284830"/>
<dbReference type="EnsemblPlants" id="Pp3c7_21300V3.2">
    <property type="protein sequence ID" value="Pp3c7_21300V3.2"/>
    <property type="gene ID" value="Pp3c7_21300"/>
</dbReference>
<dbReference type="InterPro" id="IPR020472">
    <property type="entry name" value="WD40_PAC1"/>
</dbReference>
<dbReference type="PaxDb" id="3218-PP1S2_276V6.1"/>
<feature type="repeat" description="WD" evidence="3">
    <location>
        <begin position="294"/>
        <end position="323"/>
    </location>
</feature>
<dbReference type="PROSITE" id="PS50082">
    <property type="entry name" value="WD_REPEATS_2"/>
    <property type="match status" value="4"/>
</dbReference>
<dbReference type="Gene3D" id="2.130.10.10">
    <property type="entry name" value="YVTN repeat-like/Quinoprotein amine dehydrogenase"/>
    <property type="match status" value="3"/>
</dbReference>
<feature type="repeat" description="WD" evidence="3">
    <location>
        <begin position="337"/>
        <end position="371"/>
    </location>
</feature>
<keyword evidence="2" id="KW-0677">Repeat</keyword>
<sequence>MVLLIRLAGQDSMDSRTSTSSSEARTSTSSWPVSRGSHRCLTVLHGQDMHVVALALSEEFLYAGSNKGDIRVRDHSNMEEAPRFGRGKAAVKCLVVYDDEVISAHHDHKIRVWRRSKNDPKQHKLATTLPSVKDYMMNFLPPKNYVQVRRHHKALWINHYDSITSLVVGNGVLYSSSWDRSVKVWRLKDWKCLESLNEHIDAVNALAIDRQNNLLYSGSTDTTIKVFQKQGIESSGKQCQHILLATLQAKSPVNTLALSPDGKVLYSGHSDQTVTVWKIKEVNGIKQYNAVGALPGHRMSVLCLCTLSNLVISGSSDKTIRVWRRNDDGLHSCVSVMTGHTGPVKSLCAVPALGSGVMVYSGSMDGDVRVWWVPENEQDCPSSDETSSPNSPLVVDWRPSNACIKDLARSPLRF</sequence>
<keyword evidence="7" id="KW-1185">Reference proteome</keyword>
<dbReference type="OrthoDB" id="674604at2759"/>
<dbReference type="Proteomes" id="UP000006727">
    <property type="component" value="Chromosome 7"/>
</dbReference>
<dbReference type="Gramene" id="Pp3c7_21300V3.1">
    <property type="protein sequence ID" value="Pp3c7_21300V3.1"/>
    <property type="gene ID" value="Pp3c7_21300"/>
</dbReference>
<dbReference type="InterPro" id="IPR045182">
    <property type="entry name" value="JINGUBANG-like"/>
</dbReference>
<feature type="repeat" description="WD" evidence="3">
    <location>
        <begin position="246"/>
        <end position="287"/>
    </location>
</feature>
<dbReference type="PROSITE" id="PS50294">
    <property type="entry name" value="WD_REPEATS_REGION"/>
    <property type="match status" value="3"/>
</dbReference>
<feature type="repeat" description="WD" evidence="3">
    <location>
        <begin position="196"/>
        <end position="228"/>
    </location>
</feature>
<dbReference type="Pfam" id="PF00400">
    <property type="entry name" value="WD40"/>
    <property type="match status" value="5"/>
</dbReference>
<dbReference type="InterPro" id="IPR036322">
    <property type="entry name" value="WD40_repeat_dom_sf"/>
</dbReference>
<name>A0A2K1KCH1_PHYPA</name>
<organism evidence="5">
    <name type="scientific">Physcomitrium patens</name>
    <name type="common">Spreading-leaved earth moss</name>
    <name type="synonym">Physcomitrella patens</name>
    <dbReference type="NCBI Taxonomy" id="3218"/>
    <lineage>
        <taxon>Eukaryota</taxon>
        <taxon>Viridiplantae</taxon>
        <taxon>Streptophyta</taxon>
        <taxon>Embryophyta</taxon>
        <taxon>Bryophyta</taxon>
        <taxon>Bryophytina</taxon>
        <taxon>Bryopsida</taxon>
        <taxon>Funariidae</taxon>
        <taxon>Funariales</taxon>
        <taxon>Funariaceae</taxon>
        <taxon>Physcomitrium</taxon>
    </lineage>
</organism>